<name>A0A1Q9DZU4_SYMMI</name>
<comment type="caution">
    <text evidence="2">The sequence shown here is derived from an EMBL/GenBank/DDBJ whole genome shotgun (WGS) entry which is preliminary data.</text>
</comment>
<gene>
    <name evidence="2" type="ORF">AK812_SmicGene16637</name>
</gene>
<evidence type="ECO:0000313" key="3">
    <source>
        <dbReference type="Proteomes" id="UP000186817"/>
    </source>
</evidence>
<evidence type="ECO:0000313" key="2">
    <source>
        <dbReference type="EMBL" id="OLQ00682.1"/>
    </source>
</evidence>
<accession>A0A1Q9DZU4</accession>
<dbReference type="Proteomes" id="UP000186817">
    <property type="component" value="Unassembled WGS sequence"/>
</dbReference>
<protein>
    <submittedName>
        <fullName evidence="2">Uncharacterized protein</fullName>
    </submittedName>
</protein>
<organism evidence="2 3">
    <name type="scientific">Symbiodinium microadriaticum</name>
    <name type="common">Dinoflagellate</name>
    <name type="synonym">Zooxanthella microadriatica</name>
    <dbReference type="NCBI Taxonomy" id="2951"/>
    <lineage>
        <taxon>Eukaryota</taxon>
        <taxon>Sar</taxon>
        <taxon>Alveolata</taxon>
        <taxon>Dinophyceae</taxon>
        <taxon>Suessiales</taxon>
        <taxon>Symbiodiniaceae</taxon>
        <taxon>Symbiodinium</taxon>
    </lineage>
</organism>
<proteinExistence type="predicted"/>
<reference evidence="2 3" key="1">
    <citation type="submission" date="2016-02" db="EMBL/GenBank/DDBJ databases">
        <title>Genome analysis of coral dinoflagellate symbionts highlights evolutionary adaptations to a symbiotic lifestyle.</title>
        <authorList>
            <person name="Aranda M."/>
            <person name="Li Y."/>
            <person name="Liew Y.J."/>
            <person name="Baumgarten S."/>
            <person name="Simakov O."/>
            <person name="Wilson M."/>
            <person name="Piel J."/>
            <person name="Ashoor H."/>
            <person name="Bougouffa S."/>
            <person name="Bajic V.B."/>
            <person name="Ryu T."/>
            <person name="Ravasi T."/>
            <person name="Bayer T."/>
            <person name="Micklem G."/>
            <person name="Kim H."/>
            <person name="Bhak J."/>
            <person name="Lajeunesse T.C."/>
            <person name="Voolstra C.R."/>
        </authorList>
    </citation>
    <scope>NUCLEOTIDE SEQUENCE [LARGE SCALE GENOMIC DNA]</scope>
    <source>
        <strain evidence="2 3">CCMP2467</strain>
    </source>
</reference>
<keyword evidence="3" id="KW-1185">Reference proteome</keyword>
<evidence type="ECO:0000256" key="1">
    <source>
        <dbReference type="SAM" id="MobiDB-lite"/>
    </source>
</evidence>
<sequence>MTTGAQDAAAPTASSGTQTSPGAPCTDVQPRTATSAAQTAADLPCTATRAAQTEPGSPVADSFVQATATESSAAVQKGDDLDAQWSLPGSDLVTFTIDLEADEVRQKRTSSPLWTEGDAEERIGHGDGVARRIFPGGASCDETEELELARAAPRKVQVCKPL</sequence>
<feature type="region of interest" description="Disordered" evidence="1">
    <location>
        <begin position="1"/>
        <end position="41"/>
    </location>
</feature>
<dbReference type="EMBL" id="LSRX01000320">
    <property type="protein sequence ID" value="OLQ00682.1"/>
    <property type="molecule type" value="Genomic_DNA"/>
</dbReference>
<feature type="compositionally biased region" description="Polar residues" evidence="1">
    <location>
        <begin position="29"/>
        <end position="38"/>
    </location>
</feature>
<dbReference type="AlphaFoldDB" id="A0A1Q9DZU4"/>
<feature type="compositionally biased region" description="Polar residues" evidence="1">
    <location>
        <begin position="12"/>
        <end position="21"/>
    </location>
</feature>